<dbReference type="GO" id="GO:0033260">
    <property type="term" value="P:nuclear DNA replication"/>
    <property type="evidence" value="ECO:0007669"/>
    <property type="project" value="TreeGrafter"/>
</dbReference>
<comment type="similarity">
    <text evidence="4">Belongs to the DONSON family.</text>
</comment>
<protein>
    <submittedName>
        <fullName evidence="6">DONSON</fullName>
    </submittedName>
</protein>
<evidence type="ECO:0000256" key="2">
    <source>
        <dbReference type="ARBA" id="ARBA00022473"/>
    </source>
</evidence>
<comment type="caution">
    <text evidence="6">The sequence shown here is derived from an EMBL/GenBank/DDBJ whole genome shotgun (WGS) entry which is preliminary data.</text>
</comment>
<evidence type="ECO:0000256" key="4">
    <source>
        <dbReference type="ARBA" id="ARBA00025806"/>
    </source>
</evidence>
<comment type="subcellular location">
    <subcellularLocation>
        <location evidence="1">Nucleus</location>
    </subcellularLocation>
</comment>
<feature type="compositionally biased region" description="Polar residues" evidence="5">
    <location>
        <begin position="55"/>
        <end position="71"/>
    </location>
</feature>
<sequence>MSHISNFGIMILEGAIESGSSCLTSPDFKRITGKLRLVKRRTRSKLSREIDKPQKSSLQTNGSSSLAVRSVNPFKSTSNVTSSLNTPSEGNTLCKTPERIERQTSTELCSPNDNQFVIPSTPEYDTCKRRRVSSCESDDNVSINKSDVTKVLPVDYSLCTKLRLTSEYDLTTLTEASHADESQALADFIMGQKESSLGKAFIKHLHYYTFPDLPWINLFPRTTSDKTKSSSLPAEAHSALKMQWKSAFQSAYNGLVMNSSNQSYFYMLCDSFTVLFTRCQKCEVLSAVVSPTTRGFRQHLQNKGIEFSLPISEEMNKNSPVSSCSTQCGSTDPQSTVSSLTDGNSVSGADSFETSKQGVAEEDPLEWLEDIGLEKSQFPSLRAAKVQMEEESFKKIDYRPSSTLCITGRKMLDKLKVFLTDYNKTISVTGSYANTPPTILSRKSFLNATIKKLEVRSGVLLDERGERQSYLDLIGPVLPGIINDLFTDVISTVPSHHSVHVHQVNLHNSYVCNSVYRTCYHSCRPDIRHSDSATSAFKYQGGSFYFTDVKKVKREISY</sequence>
<dbReference type="OrthoDB" id="534063at2759"/>
<dbReference type="InterPro" id="IPR024861">
    <property type="entry name" value="Donson"/>
</dbReference>
<keyword evidence="7" id="KW-1185">Reference proteome</keyword>
<gene>
    <name evidence="6" type="ORF">EB796_018468</name>
</gene>
<keyword evidence="3" id="KW-0539">Nucleus</keyword>
<dbReference type="EMBL" id="VXIV02002742">
    <property type="protein sequence ID" value="KAF6023236.1"/>
    <property type="molecule type" value="Genomic_DNA"/>
</dbReference>
<dbReference type="PANTHER" id="PTHR12972">
    <property type="entry name" value="DOWNSTREAM NEIGHBOR OF SON"/>
    <property type="match status" value="1"/>
</dbReference>
<evidence type="ECO:0000313" key="7">
    <source>
        <dbReference type="Proteomes" id="UP000593567"/>
    </source>
</evidence>
<keyword evidence="2" id="KW-0217">Developmental protein</keyword>
<proteinExistence type="inferred from homology"/>
<feature type="region of interest" description="Disordered" evidence="5">
    <location>
        <begin position="42"/>
        <end position="71"/>
    </location>
</feature>
<evidence type="ECO:0000256" key="3">
    <source>
        <dbReference type="ARBA" id="ARBA00023242"/>
    </source>
</evidence>
<dbReference type="AlphaFoldDB" id="A0A7J7JC85"/>
<dbReference type="Proteomes" id="UP000593567">
    <property type="component" value="Unassembled WGS sequence"/>
</dbReference>
<dbReference type="GO" id="GO:0005634">
    <property type="term" value="C:nucleus"/>
    <property type="evidence" value="ECO:0007669"/>
    <property type="project" value="UniProtKB-SubCell"/>
</dbReference>
<dbReference type="PANTHER" id="PTHR12972:SF0">
    <property type="entry name" value="PROTEIN DOWNSTREAM NEIGHBOR OF SON"/>
    <property type="match status" value="1"/>
</dbReference>
<accession>A0A7J7JC85</accession>
<name>A0A7J7JC85_BUGNE</name>
<evidence type="ECO:0000313" key="6">
    <source>
        <dbReference type="EMBL" id="KAF6023236.1"/>
    </source>
</evidence>
<reference evidence="6" key="1">
    <citation type="submission" date="2020-06" db="EMBL/GenBank/DDBJ databases">
        <title>Draft genome of Bugula neritina, a colonial animal packing powerful symbionts and potential medicines.</title>
        <authorList>
            <person name="Rayko M."/>
        </authorList>
    </citation>
    <scope>NUCLEOTIDE SEQUENCE [LARGE SCALE GENOMIC DNA]</scope>
    <source>
        <strain evidence="6">Kwan_BN1</strain>
    </source>
</reference>
<evidence type="ECO:0000256" key="5">
    <source>
        <dbReference type="SAM" id="MobiDB-lite"/>
    </source>
</evidence>
<evidence type="ECO:0000256" key="1">
    <source>
        <dbReference type="ARBA" id="ARBA00004123"/>
    </source>
</evidence>
<organism evidence="6 7">
    <name type="scientific">Bugula neritina</name>
    <name type="common">Brown bryozoan</name>
    <name type="synonym">Sertularia neritina</name>
    <dbReference type="NCBI Taxonomy" id="10212"/>
    <lineage>
        <taxon>Eukaryota</taxon>
        <taxon>Metazoa</taxon>
        <taxon>Spiralia</taxon>
        <taxon>Lophotrochozoa</taxon>
        <taxon>Bryozoa</taxon>
        <taxon>Gymnolaemata</taxon>
        <taxon>Cheilostomatida</taxon>
        <taxon>Flustrina</taxon>
        <taxon>Buguloidea</taxon>
        <taxon>Bugulidae</taxon>
        <taxon>Bugula</taxon>
    </lineage>
</organism>
<feature type="region of interest" description="Disordered" evidence="5">
    <location>
        <begin position="318"/>
        <end position="357"/>
    </location>
</feature>